<comment type="caution">
    <text evidence="1">The sequence shown here is derived from an EMBL/GenBank/DDBJ whole genome shotgun (WGS) entry which is preliminary data.</text>
</comment>
<accession>A0A563U747</accession>
<dbReference type="RefSeq" id="WP_146270526.1">
    <property type="nucleotide sequence ID" value="NZ_VOEI01000002.1"/>
</dbReference>
<dbReference type="EMBL" id="VOEI01000002">
    <property type="protein sequence ID" value="TWR27170.1"/>
    <property type="molecule type" value="Genomic_DNA"/>
</dbReference>
<evidence type="ECO:0000313" key="2">
    <source>
        <dbReference type="Proteomes" id="UP000318010"/>
    </source>
</evidence>
<reference evidence="1 2" key="1">
    <citation type="submission" date="2019-07" db="EMBL/GenBank/DDBJ databases">
        <authorList>
            <person name="Kim J."/>
        </authorList>
    </citation>
    <scope>NUCLEOTIDE SEQUENCE [LARGE SCALE GENOMIC DNA]</scope>
    <source>
        <strain evidence="1 2">MJ1a</strain>
    </source>
</reference>
<organism evidence="1 2">
    <name type="scientific">Mucilaginibacter achroorhodeus</name>
    <dbReference type="NCBI Taxonomy" id="2599294"/>
    <lineage>
        <taxon>Bacteria</taxon>
        <taxon>Pseudomonadati</taxon>
        <taxon>Bacteroidota</taxon>
        <taxon>Sphingobacteriia</taxon>
        <taxon>Sphingobacteriales</taxon>
        <taxon>Sphingobacteriaceae</taxon>
        <taxon>Mucilaginibacter</taxon>
    </lineage>
</organism>
<keyword evidence="2" id="KW-1185">Reference proteome</keyword>
<protein>
    <submittedName>
        <fullName evidence="1">Uncharacterized protein</fullName>
    </submittedName>
</protein>
<sequence>MAKPSFCPKLFCCQEGNKSKKVNYKYSDGPKITEFMRPSQKAIATGIALAETLKHFAAAASFLFGTFSFAEKEKVHPLTLIIYCRSQLRTAYSVTAL</sequence>
<proteinExistence type="predicted"/>
<dbReference type="Proteomes" id="UP000318010">
    <property type="component" value="Unassembled WGS sequence"/>
</dbReference>
<dbReference type="AlphaFoldDB" id="A0A563U747"/>
<evidence type="ECO:0000313" key="1">
    <source>
        <dbReference type="EMBL" id="TWR27170.1"/>
    </source>
</evidence>
<name>A0A563U747_9SPHI</name>
<gene>
    <name evidence="1" type="ORF">FPZ42_09075</name>
</gene>